<dbReference type="CDD" id="cd00190">
    <property type="entry name" value="Tryp_SPc"/>
    <property type="match status" value="1"/>
</dbReference>
<dbReference type="Pfam" id="PF00089">
    <property type="entry name" value="Trypsin"/>
    <property type="match status" value="1"/>
</dbReference>
<dbReference type="InterPro" id="IPR009003">
    <property type="entry name" value="Peptidase_S1_PA"/>
</dbReference>
<dbReference type="SUPFAM" id="SSF50494">
    <property type="entry name" value="Trypsin-like serine proteases"/>
    <property type="match status" value="1"/>
</dbReference>
<evidence type="ECO:0000259" key="3">
    <source>
        <dbReference type="PROSITE" id="PS50240"/>
    </source>
</evidence>
<keyword evidence="1" id="KW-1015">Disulfide bond</keyword>
<dbReference type="FunFam" id="2.40.10.10:FF:000002">
    <property type="entry name" value="Transmembrane protease serine"/>
    <property type="match status" value="1"/>
</dbReference>
<keyword evidence="5" id="KW-1185">Reference proteome</keyword>
<dbReference type="OMA" id="WINAQME"/>
<protein>
    <recommendedName>
        <fullName evidence="3">Peptidase S1 domain-containing protein</fullName>
    </recommendedName>
</protein>
<dbReference type="Gene3D" id="2.40.10.10">
    <property type="entry name" value="Trypsin-like serine proteases"/>
    <property type="match status" value="2"/>
</dbReference>
<dbReference type="OrthoDB" id="93664at2759"/>
<dbReference type="GO" id="GO:0006508">
    <property type="term" value="P:proteolysis"/>
    <property type="evidence" value="ECO:0007669"/>
    <property type="project" value="InterPro"/>
</dbReference>
<dbReference type="EnsemblMetazoa" id="XM_038206674.1">
    <property type="protein sequence ID" value="XP_038062602.1"/>
    <property type="gene ID" value="LOC119733092"/>
</dbReference>
<dbReference type="InterPro" id="IPR001254">
    <property type="entry name" value="Trypsin_dom"/>
</dbReference>
<dbReference type="GO" id="GO:0004252">
    <property type="term" value="F:serine-type endopeptidase activity"/>
    <property type="evidence" value="ECO:0007669"/>
    <property type="project" value="InterPro"/>
</dbReference>
<dbReference type="Proteomes" id="UP000887568">
    <property type="component" value="Unplaced"/>
</dbReference>
<dbReference type="InterPro" id="IPR043504">
    <property type="entry name" value="Peptidase_S1_PA_chymotrypsin"/>
</dbReference>
<comment type="similarity">
    <text evidence="2">Belongs to the peptidase S1 family. CLIP subfamily.</text>
</comment>
<proteinExistence type="inferred from homology"/>
<dbReference type="PROSITE" id="PS00135">
    <property type="entry name" value="TRYPSIN_SER"/>
    <property type="match status" value="1"/>
</dbReference>
<dbReference type="PANTHER" id="PTHR24252:SF7">
    <property type="entry name" value="HYALIN"/>
    <property type="match status" value="1"/>
</dbReference>
<dbReference type="InterPro" id="IPR033116">
    <property type="entry name" value="TRYPSIN_SER"/>
</dbReference>
<evidence type="ECO:0000313" key="4">
    <source>
        <dbReference type="EnsemblMetazoa" id="XP_038062602.1"/>
    </source>
</evidence>
<dbReference type="PRINTS" id="PR00722">
    <property type="entry name" value="CHYMOTRYPSIN"/>
</dbReference>
<feature type="domain" description="Peptidase S1" evidence="3">
    <location>
        <begin position="110"/>
        <end position="315"/>
    </location>
</feature>
<evidence type="ECO:0000256" key="1">
    <source>
        <dbReference type="ARBA" id="ARBA00023157"/>
    </source>
</evidence>
<dbReference type="RefSeq" id="XP_038062602.1">
    <property type="nucleotide sequence ID" value="XM_038206674.1"/>
</dbReference>
<organism evidence="4 5">
    <name type="scientific">Patiria miniata</name>
    <name type="common">Bat star</name>
    <name type="synonym">Asterina miniata</name>
    <dbReference type="NCBI Taxonomy" id="46514"/>
    <lineage>
        <taxon>Eukaryota</taxon>
        <taxon>Metazoa</taxon>
        <taxon>Echinodermata</taxon>
        <taxon>Eleutherozoa</taxon>
        <taxon>Asterozoa</taxon>
        <taxon>Asteroidea</taxon>
        <taxon>Valvatacea</taxon>
        <taxon>Valvatida</taxon>
        <taxon>Asterinidae</taxon>
        <taxon>Patiria</taxon>
    </lineage>
</organism>
<name>A0A914AFU3_PATMI</name>
<dbReference type="InterPro" id="IPR001314">
    <property type="entry name" value="Peptidase_S1A"/>
</dbReference>
<evidence type="ECO:0000256" key="2">
    <source>
        <dbReference type="ARBA" id="ARBA00024195"/>
    </source>
</evidence>
<sequence>MALPAGRTNLRFGVTMLKLALVLSISTSWFSPVLASFIRFKPDTEYVYTFHSSTELKMVRTLQAESKVSRPFNLMAIVEPQYGATDVGLSSSQRHIRGKDESPDSVDVSCFGTRGYSNPSAWTVQLGKLYASSNIDASNGEYESGVSQVIIQEGYNQVTSDNDIAVMVLSNPLPASNSFVNFACLDLNRTRTFDSTSNCFTSGFGALSSGGSLATVLQEANVPLIPRTTCNGPYNYDGEVTTNMLCAGYVEGGIDSCQGDSGGPLVCASKDNAADVERWYLVGVTSWGYGCAQANYPGVYTDVSQYIDWLQTKMA</sequence>
<dbReference type="SMART" id="SM00020">
    <property type="entry name" value="Tryp_SPc"/>
    <property type="match status" value="1"/>
</dbReference>
<accession>A0A914AFU3</accession>
<reference evidence="4" key="1">
    <citation type="submission" date="2022-11" db="UniProtKB">
        <authorList>
            <consortium name="EnsemblMetazoa"/>
        </authorList>
    </citation>
    <scope>IDENTIFICATION</scope>
</reference>
<dbReference type="PANTHER" id="PTHR24252">
    <property type="entry name" value="ACROSIN-RELATED"/>
    <property type="match status" value="1"/>
</dbReference>
<dbReference type="PROSITE" id="PS50240">
    <property type="entry name" value="TRYPSIN_DOM"/>
    <property type="match status" value="1"/>
</dbReference>
<dbReference type="AlphaFoldDB" id="A0A914AFU3"/>
<dbReference type="GeneID" id="119733092"/>
<evidence type="ECO:0000313" key="5">
    <source>
        <dbReference type="Proteomes" id="UP000887568"/>
    </source>
</evidence>